<name>A0A6N2UAQ5_9FIRM</name>
<keyword evidence="1 4" id="KW-0328">Glycosyltransferase</keyword>
<dbReference type="Gene3D" id="3.90.550.10">
    <property type="entry name" value="Spore Coat Polysaccharide Biosynthesis Protein SpsA, Chain A"/>
    <property type="match status" value="1"/>
</dbReference>
<dbReference type="PANTHER" id="PTHR22916">
    <property type="entry name" value="GLYCOSYLTRANSFERASE"/>
    <property type="match status" value="1"/>
</dbReference>
<evidence type="ECO:0000259" key="3">
    <source>
        <dbReference type="Pfam" id="PF00535"/>
    </source>
</evidence>
<dbReference type="EC" id="2.4.-.-" evidence="4"/>
<dbReference type="Pfam" id="PF00535">
    <property type="entry name" value="Glycos_transf_2"/>
    <property type="match status" value="1"/>
</dbReference>
<evidence type="ECO:0000256" key="1">
    <source>
        <dbReference type="ARBA" id="ARBA00022676"/>
    </source>
</evidence>
<evidence type="ECO:0000313" key="4">
    <source>
        <dbReference type="EMBL" id="VYT14557.1"/>
    </source>
</evidence>
<dbReference type="InterPro" id="IPR001173">
    <property type="entry name" value="Glyco_trans_2-like"/>
</dbReference>
<dbReference type="AlphaFoldDB" id="A0A6N2UAQ5"/>
<keyword evidence="2 4" id="KW-0808">Transferase</keyword>
<protein>
    <submittedName>
        <fullName evidence="4">Putative glycosyltransferase EpsJ</fullName>
        <ecNumber evidence="4">2.4.-.-</ecNumber>
    </submittedName>
</protein>
<dbReference type="InterPro" id="IPR029044">
    <property type="entry name" value="Nucleotide-diphossugar_trans"/>
</dbReference>
<feature type="domain" description="Glycosyltransferase 2-like" evidence="3">
    <location>
        <begin position="6"/>
        <end position="166"/>
    </location>
</feature>
<dbReference type="GeneID" id="23114578"/>
<dbReference type="EMBL" id="CACRTF010000011">
    <property type="protein sequence ID" value="VYT14557.1"/>
    <property type="molecule type" value="Genomic_DNA"/>
</dbReference>
<dbReference type="SUPFAM" id="SSF53448">
    <property type="entry name" value="Nucleotide-diphospho-sugar transferases"/>
    <property type="match status" value="1"/>
</dbReference>
<dbReference type="GO" id="GO:0016757">
    <property type="term" value="F:glycosyltransferase activity"/>
    <property type="evidence" value="ECO:0007669"/>
    <property type="project" value="UniProtKB-KW"/>
</dbReference>
<sequence length="323" mass="38029">MSELISIIVPVYNVDAYIRDCLNSIARQTYKNIEVIMVDDGSTDASGQICDRYCELDERFHVIHKKNGGVSSARNSGLEAARGEYIGFVDPDDWIDEYMYEMLYADMSEHDVDVVTCAYYEIYRSSTTIKSFPLRGMVSSDKALESLMLYFDAYLWCRLYRRQVFDGIRFIEGRNYEDVEAMPRLILNCKYIFFDDRPMYYYRLKREGSIVATNNVKNMQDYFYSYMDILKNMKQSRPDFAGLAIKGAAIGYIVQCKRLAMVERLTKEQRGELRYYKRIFLEEIKGIRRKSGLSSKEKIELFLSLYCTGIFMWLFKWCGRREP</sequence>
<dbReference type="CDD" id="cd00761">
    <property type="entry name" value="Glyco_tranf_GTA_type"/>
    <property type="match status" value="1"/>
</dbReference>
<accession>A0A6N2UAQ5</accession>
<organism evidence="4">
    <name type="scientific">Enterocloster bolteae</name>
    <dbReference type="NCBI Taxonomy" id="208479"/>
    <lineage>
        <taxon>Bacteria</taxon>
        <taxon>Bacillati</taxon>
        <taxon>Bacillota</taxon>
        <taxon>Clostridia</taxon>
        <taxon>Lachnospirales</taxon>
        <taxon>Lachnospiraceae</taxon>
        <taxon>Enterocloster</taxon>
    </lineage>
</organism>
<reference evidence="4" key="1">
    <citation type="submission" date="2019-11" db="EMBL/GenBank/DDBJ databases">
        <authorList>
            <person name="Feng L."/>
        </authorList>
    </citation>
    <scope>NUCLEOTIDE SEQUENCE</scope>
    <source>
        <strain evidence="4">CbolteaeLFYP116</strain>
    </source>
</reference>
<evidence type="ECO:0000256" key="2">
    <source>
        <dbReference type="ARBA" id="ARBA00022679"/>
    </source>
</evidence>
<proteinExistence type="predicted"/>
<gene>
    <name evidence="4" type="primary">epsJ_4</name>
    <name evidence="4" type="ORF">CBLFYP116_02041</name>
</gene>
<dbReference type="PANTHER" id="PTHR22916:SF51">
    <property type="entry name" value="GLYCOSYLTRANSFERASE EPSH-RELATED"/>
    <property type="match status" value="1"/>
</dbReference>
<dbReference type="RefSeq" id="WP_002570775.1">
    <property type="nucleotide sequence ID" value="NZ_BAABZS010000002.1"/>
</dbReference>